<dbReference type="Pfam" id="PF09788">
    <property type="entry name" value="Tmemb_55A"/>
    <property type="match status" value="1"/>
</dbReference>
<evidence type="ECO:0000256" key="2">
    <source>
        <dbReference type="ARBA" id="ARBA00004107"/>
    </source>
</evidence>
<dbReference type="GO" id="GO:0046856">
    <property type="term" value="P:phosphatidylinositol dephosphorylation"/>
    <property type="evidence" value="ECO:0007669"/>
    <property type="project" value="InterPro"/>
</dbReference>
<keyword evidence="8 11" id="KW-1133">Transmembrane helix</keyword>
<evidence type="ECO:0000313" key="12">
    <source>
        <dbReference type="EMBL" id="KAF0307828.1"/>
    </source>
</evidence>
<proteinExistence type="predicted"/>
<protein>
    <recommendedName>
        <fullName evidence="4 11">Phosphatidylinositol-4,5-bisphosphate 4-phosphatase</fullName>
        <ecNumber evidence="4 11">3.1.3.78</ecNumber>
    </recommendedName>
</protein>
<feature type="transmembrane region" description="Helical" evidence="11">
    <location>
        <begin position="165"/>
        <end position="184"/>
    </location>
</feature>
<evidence type="ECO:0000256" key="11">
    <source>
        <dbReference type="RuleBase" id="RU365008"/>
    </source>
</evidence>
<keyword evidence="5 11" id="KW-0812">Transmembrane</keyword>
<keyword evidence="7 11" id="KW-0378">Hydrolase</keyword>
<keyword evidence="9 11" id="KW-0472">Membrane</keyword>
<dbReference type="GO" id="GO:0030670">
    <property type="term" value="C:phagocytic vesicle membrane"/>
    <property type="evidence" value="ECO:0007669"/>
    <property type="project" value="TreeGrafter"/>
</dbReference>
<evidence type="ECO:0000256" key="1">
    <source>
        <dbReference type="ARBA" id="ARBA00001261"/>
    </source>
</evidence>
<dbReference type="EMBL" id="VIIS01000538">
    <property type="protein sequence ID" value="KAF0307827.1"/>
    <property type="molecule type" value="Genomic_DNA"/>
</dbReference>
<keyword evidence="6 11" id="KW-0967">Endosome</keyword>
<comment type="function">
    <text evidence="11">Catalyzes the hydrolysis of phosphatidylinositol-4,5-bisphosphate (PtdIns-4,5-P2) to phosphatidylinositol-4-phosphate (PtdIns-4-P).</text>
</comment>
<comment type="subcellular location">
    <subcellularLocation>
        <location evidence="2 11">Late endosome membrane</location>
        <topology evidence="2 11">Multi-pass membrane protein</topology>
    </subcellularLocation>
    <subcellularLocation>
        <location evidence="3 11">Lysosome membrane</location>
        <topology evidence="3 11">Multi-pass membrane protein</topology>
    </subcellularLocation>
</comment>
<dbReference type="EC" id="3.1.3.78" evidence="4 11"/>
<dbReference type="Proteomes" id="UP000440578">
    <property type="component" value="Unassembled WGS sequence"/>
</dbReference>
<name>A0A6A4WZB1_AMPAM</name>
<comment type="caution">
    <text evidence="12">The sequence shown here is derived from an EMBL/GenBank/DDBJ whole genome shotgun (WGS) entry which is preliminary data.</text>
</comment>
<sequence length="228" mass="24963">MTRSREMRCRPGPVRWTTRLPCALQDGTLTVACRICKATLDLSGRMEQHVVKCHECHEATPVRTAPPGKKYVRCPCNCLLICRASSLRIACPRPNCKRVINLPAPNTAPEQRAHGSGHVSHHLCLLPRHLPGEACIFNALSGKLARCPRCRKVSSVGTYGRRRGGAFLVAGLILLAIALGVTFGTFEFAKSSPGVYVVYVGAFLAAVVLVLRAIYYFTLRTSEIDHQA</sequence>
<feature type="transmembrane region" description="Helical" evidence="11">
    <location>
        <begin position="196"/>
        <end position="217"/>
    </location>
</feature>
<dbReference type="InterPro" id="IPR019178">
    <property type="entry name" value="PtdIns-P2-Ptase"/>
</dbReference>
<dbReference type="AlphaFoldDB" id="A0A6A4WZB1"/>
<evidence type="ECO:0000256" key="5">
    <source>
        <dbReference type="ARBA" id="ARBA00022692"/>
    </source>
</evidence>
<organism evidence="12 13">
    <name type="scientific">Amphibalanus amphitrite</name>
    <name type="common">Striped barnacle</name>
    <name type="synonym">Balanus amphitrite</name>
    <dbReference type="NCBI Taxonomy" id="1232801"/>
    <lineage>
        <taxon>Eukaryota</taxon>
        <taxon>Metazoa</taxon>
        <taxon>Ecdysozoa</taxon>
        <taxon>Arthropoda</taxon>
        <taxon>Crustacea</taxon>
        <taxon>Multicrustacea</taxon>
        <taxon>Cirripedia</taxon>
        <taxon>Thoracica</taxon>
        <taxon>Thoracicalcarea</taxon>
        <taxon>Balanomorpha</taxon>
        <taxon>Balanoidea</taxon>
        <taxon>Balanidae</taxon>
        <taxon>Amphibalaninae</taxon>
        <taxon>Amphibalanus</taxon>
    </lineage>
</organism>
<evidence type="ECO:0000313" key="13">
    <source>
        <dbReference type="Proteomes" id="UP000440578"/>
    </source>
</evidence>
<dbReference type="EMBL" id="VIIS01000538">
    <property type="protein sequence ID" value="KAF0307828.1"/>
    <property type="molecule type" value="Genomic_DNA"/>
</dbReference>
<evidence type="ECO:0000256" key="9">
    <source>
        <dbReference type="ARBA" id="ARBA00023136"/>
    </source>
</evidence>
<gene>
    <name evidence="12" type="primary">Pip4p2_1</name>
    <name evidence="12" type="ORF">FJT64_020886</name>
</gene>
<dbReference type="OrthoDB" id="9939933at2759"/>
<dbReference type="GO" id="GO:0005886">
    <property type="term" value="C:plasma membrane"/>
    <property type="evidence" value="ECO:0007669"/>
    <property type="project" value="TreeGrafter"/>
</dbReference>
<keyword evidence="10 11" id="KW-0458">Lysosome</keyword>
<keyword evidence="13" id="KW-1185">Reference proteome</keyword>
<evidence type="ECO:0000256" key="3">
    <source>
        <dbReference type="ARBA" id="ARBA00004155"/>
    </source>
</evidence>
<reference evidence="12 13" key="1">
    <citation type="submission" date="2019-07" db="EMBL/GenBank/DDBJ databases">
        <title>Draft genome assembly of a fouling barnacle, Amphibalanus amphitrite (Darwin, 1854): The first reference genome for Thecostraca.</title>
        <authorList>
            <person name="Kim W."/>
        </authorList>
    </citation>
    <scope>NUCLEOTIDE SEQUENCE [LARGE SCALE GENOMIC DNA]</scope>
    <source>
        <strain evidence="12">SNU_AA5</strain>
        <tissue evidence="12">Soma without cirri and trophi</tissue>
    </source>
</reference>
<evidence type="ECO:0000256" key="7">
    <source>
        <dbReference type="ARBA" id="ARBA00022801"/>
    </source>
</evidence>
<dbReference type="PANTHER" id="PTHR21014:SF6">
    <property type="entry name" value="PHOSPHATIDYLINOSITOL-4,5-BISPHOSPHATE 4-PHOSPHATASE"/>
    <property type="match status" value="1"/>
</dbReference>
<dbReference type="GO" id="GO:0005765">
    <property type="term" value="C:lysosomal membrane"/>
    <property type="evidence" value="ECO:0007669"/>
    <property type="project" value="UniProtKB-SubCell"/>
</dbReference>
<comment type="catalytic activity">
    <reaction evidence="1 11">
        <text>a 1,2-diacyl-sn-glycero-3-phospho-(1D-myo-inositol-4,5-bisphosphate) + H2O = a 1,2-diacyl-sn-glycero-3-phospho-(1D-myo-inositol-5-phosphate) + phosphate</text>
        <dbReference type="Rhea" id="RHEA:25674"/>
        <dbReference type="ChEBI" id="CHEBI:15377"/>
        <dbReference type="ChEBI" id="CHEBI:43474"/>
        <dbReference type="ChEBI" id="CHEBI:57795"/>
        <dbReference type="ChEBI" id="CHEBI:58456"/>
        <dbReference type="EC" id="3.1.3.78"/>
    </reaction>
</comment>
<evidence type="ECO:0000256" key="10">
    <source>
        <dbReference type="ARBA" id="ARBA00023228"/>
    </source>
</evidence>
<evidence type="ECO:0000256" key="6">
    <source>
        <dbReference type="ARBA" id="ARBA00022753"/>
    </source>
</evidence>
<dbReference type="PANTHER" id="PTHR21014">
    <property type="entry name" value="PHOSPHATIDYLINOSITOL-4,5-BISPHOSPHATE 4-PHOSPHATASE"/>
    <property type="match status" value="1"/>
</dbReference>
<dbReference type="GO" id="GO:0034597">
    <property type="term" value="F:phosphatidylinositol-4,5-bisphosphate 4-phosphatase activity"/>
    <property type="evidence" value="ECO:0007669"/>
    <property type="project" value="UniProtKB-EC"/>
</dbReference>
<dbReference type="GO" id="GO:0031902">
    <property type="term" value="C:late endosome membrane"/>
    <property type="evidence" value="ECO:0007669"/>
    <property type="project" value="UniProtKB-SubCell"/>
</dbReference>
<evidence type="ECO:0000256" key="8">
    <source>
        <dbReference type="ARBA" id="ARBA00022989"/>
    </source>
</evidence>
<accession>A0A6A4WZB1</accession>
<evidence type="ECO:0000256" key="4">
    <source>
        <dbReference type="ARBA" id="ARBA00012936"/>
    </source>
</evidence>